<dbReference type="AlphaFoldDB" id="A0A3P6T3Z4"/>
<dbReference type="Proteomes" id="UP000271889">
    <property type="component" value="Unassembled WGS sequence"/>
</dbReference>
<keyword evidence="3" id="KW-1185">Reference proteome</keyword>
<sequence length="54" mass="6372">MRIIALRRQLMMMSVMTVMSKENSRRMSENRKGDTALQLCHSKEDSHEEDAEEM</sequence>
<proteinExistence type="predicted"/>
<accession>A0A3P6T3Z4</accession>
<name>A0A3P6T3Z4_CYLGO</name>
<gene>
    <name evidence="2" type="ORF">CGOC_LOCUS5358</name>
</gene>
<evidence type="ECO:0000313" key="2">
    <source>
        <dbReference type="EMBL" id="VDK61724.1"/>
    </source>
</evidence>
<evidence type="ECO:0000256" key="1">
    <source>
        <dbReference type="SAM" id="MobiDB-lite"/>
    </source>
</evidence>
<reference evidence="2 3" key="1">
    <citation type="submission" date="2018-11" db="EMBL/GenBank/DDBJ databases">
        <authorList>
            <consortium name="Pathogen Informatics"/>
        </authorList>
    </citation>
    <scope>NUCLEOTIDE SEQUENCE [LARGE SCALE GENOMIC DNA]</scope>
</reference>
<feature type="region of interest" description="Disordered" evidence="1">
    <location>
        <begin position="21"/>
        <end position="54"/>
    </location>
</feature>
<protein>
    <submittedName>
        <fullName evidence="2">Uncharacterized protein</fullName>
    </submittedName>
</protein>
<evidence type="ECO:0000313" key="3">
    <source>
        <dbReference type="Proteomes" id="UP000271889"/>
    </source>
</evidence>
<dbReference type="EMBL" id="UYRV01016183">
    <property type="protein sequence ID" value="VDK61724.1"/>
    <property type="molecule type" value="Genomic_DNA"/>
</dbReference>
<feature type="compositionally biased region" description="Basic and acidic residues" evidence="1">
    <location>
        <begin position="22"/>
        <end position="34"/>
    </location>
</feature>
<organism evidence="2 3">
    <name type="scientific">Cylicostephanus goldi</name>
    <name type="common">Nematode worm</name>
    <dbReference type="NCBI Taxonomy" id="71465"/>
    <lineage>
        <taxon>Eukaryota</taxon>
        <taxon>Metazoa</taxon>
        <taxon>Ecdysozoa</taxon>
        <taxon>Nematoda</taxon>
        <taxon>Chromadorea</taxon>
        <taxon>Rhabditida</taxon>
        <taxon>Rhabditina</taxon>
        <taxon>Rhabditomorpha</taxon>
        <taxon>Strongyloidea</taxon>
        <taxon>Strongylidae</taxon>
        <taxon>Cylicostephanus</taxon>
    </lineage>
</organism>